<feature type="domain" description="ISXO2-like transposase" evidence="1">
    <location>
        <begin position="166"/>
        <end position="312"/>
    </location>
</feature>
<dbReference type="InterPro" id="IPR053164">
    <property type="entry name" value="IS1016-like_transposase"/>
</dbReference>
<gene>
    <name evidence="2" type="ORF">c1_g1_i2</name>
</gene>
<evidence type="ECO:0000259" key="1">
    <source>
        <dbReference type="SMART" id="SM01126"/>
    </source>
</evidence>
<dbReference type="PANTHER" id="PTHR47163">
    <property type="entry name" value="DDE_TNP_IS1595 DOMAIN-CONTAINING PROTEIN"/>
    <property type="match status" value="1"/>
</dbReference>
<dbReference type="SMART" id="SM01126">
    <property type="entry name" value="DDE_Tnp_IS1595"/>
    <property type="match status" value="1"/>
</dbReference>
<sequence>MSETSTKDTVLKTAMTYICGGTRSTRFEWNLMRVGTELRTHEQGVRFAEENGLIPNAQMCPVHKVPKTIRKGGKFGYFVCYRGTCTKKPRVSVTIGTWFENVRISVPQVYFLMYCFACRMSREEVLREDYTNDGKTFSSATITDWYNYCREAVVIYQLDHQNEQGKIGGPGKIVQIDESKFGRRKYKKGRRLEGHWVLGMIEDGSEDIRLEVCPDNLLTADILIPLIQKHVAEGSIVRTDCWQAYDELPNFGYVHQKVNHSAATNPFVSEDGVHTQRIESQWRVVKRFFYQANYNDTANFADVIVEYMWRRSIKKQEKDPFVSLIDAIKYAYTLH</sequence>
<organism evidence="2">
    <name type="scientific">Bactrocera latifrons</name>
    <name type="common">Malaysian fruit fly</name>
    <name type="synonym">Chaetodacus latifrons</name>
    <dbReference type="NCBI Taxonomy" id="174628"/>
    <lineage>
        <taxon>Eukaryota</taxon>
        <taxon>Metazoa</taxon>
        <taxon>Ecdysozoa</taxon>
        <taxon>Arthropoda</taxon>
        <taxon>Hexapoda</taxon>
        <taxon>Insecta</taxon>
        <taxon>Pterygota</taxon>
        <taxon>Neoptera</taxon>
        <taxon>Endopterygota</taxon>
        <taxon>Diptera</taxon>
        <taxon>Brachycera</taxon>
        <taxon>Muscomorpha</taxon>
        <taxon>Tephritoidea</taxon>
        <taxon>Tephritidae</taxon>
        <taxon>Bactrocera</taxon>
        <taxon>Bactrocera</taxon>
    </lineage>
</organism>
<dbReference type="Pfam" id="PF12762">
    <property type="entry name" value="DDE_Tnp_IS1595"/>
    <property type="match status" value="1"/>
</dbReference>
<dbReference type="InterPro" id="IPR024445">
    <property type="entry name" value="Tnp_ISXO2-like"/>
</dbReference>
<accession>A0A0K8VYF3</accession>
<dbReference type="AlphaFoldDB" id="A0A0K8VYF3"/>
<name>A0A0K8VYF3_BACLA</name>
<dbReference type="PANTHER" id="PTHR47163:SF2">
    <property type="entry name" value="SI:DKEY-17M8.2"/>
    <property type="match status" value="1"/>
</dbReference>
<reference evidence="2" key="1">
    <citation type="submission" date="2015-06" db="EMBL/GenBank/DDBJ databases">
        <authorList>
            <person name="Hoefler B.C."/>
            <person name="Straight P.D."/>
        </authorList>
    </citation>
    <scope>NUCLEOTIDE SEQUENCE</scope>
</reference>
<dbReference type="OrthoDB" id="8061556at2759"/>
<protein>
    <recommendedName>
        <fullName evidence="1">ISXO2-like transposase domain-containing protein</fullName>
    </recommendedName>
</protein>
<proteinExistence type="predicted"/>
<dbReference type="EMBL" id="GDHF01008443">
    <property type="protein sequence ID" value="JAI43871.1"/>
    <property type="molecule type" value="Transcribed_RNA"/>
</dbReference>
<evidence type="ECO:0000313" key="2">
    <source>
        <dbReference type="EMBL" id="JAI43871.1"/>
    </source>
</evidence>